<keyword evidence="7" id="KW-0067">ATP-binding</keyword>
<proteinExistence type="predicted"/>
<sequence length="839" mass="93564">MTKANTTSQNRKTSARSTTEPRLSRQRKPANLPVDDWQRALRRQFGREQPFRFENLGDDPVFSEFSVFNPDSRRRYRVAIRGAQIGDNHCSCPDFATNDLGTCKHIEFTLAQICARPGGKRTLEQGFQGSFSELFLDYAGQRCVRLRPGSDFPAELQPTMRQLFDETGGWQLSSQRFAELPAFVDSVRSAGHDLRCAEDALSFFAEVRDGEIRRQTLTTAYPLGADSPELKALLKVGLYPYQREGALFAARAGRSLIGDEMGLGKTVQAIAAMEIFASHFAAERVLIVCPTSLKHQWEREITRFTDRRATVIGGLRAVRQARYAQDDFCKIANYETVSRDLDLIEAWAPDLVIVDEAQRIKNWNTIAARALKRIDSPYAIVLTGTPLENRLEELISIVQFVDQHRLGPTWRLLDEHQQRDERGRVIGYRDLHRIGQTLAPIMLRRRKSEVLEQLPERVDNTLFMPMSPLQAKHHEENRQTVARIVQRWRHTGFLSEKDQLRLHCSLQNMRMACNSSFLIDHETDDGYKADELLTLLDDLFDDPQAKVVVFSQWLRTHELIIRRLKTRAWEHVLFHGGVPGEKRGALVDRFNNDPSCRVFLSTDAGGVGLNLQHAAAVVVNMDLPWNPAVLEQRIGRVHRLGQTRGVQVINFVARGTIEEGMLSILAFKQSLFAGILDGGDSEVVLQGTRLSKFMETVEQVSGAAESTAPMDESSEDTLPLDAAPEAGTETEADGEAEYRQSTPAGEAGQPPVAEASTRAEPAAPATAAVSGTADPWAPLLAAGVQLLGELTAASSGERESPWVQTDSTTGQRYLKLPVPDPQTVQRLAEGLLSLLGGKK</sequence>
<comment type="caution">
    <text evidence="7">The sequence shown here is derived from an EMBL/GenBank/DDBJ whole genome shotgun (WGS) entry which is preliminary data.</text>
</comment>
<dbReference type="GO" id="GO:0004386">
    <property type="term" value="F:helicase activity"/>
    <property type="evidence" value="ECO:0007669"/>
    <property type="project" value="UniProtKB-KW"/>
</dbReference>
<gene>
    <name evidence="7" type="ORF">IPJ27_10480</name>
</gene>
<evidence type="ECO:0000256" key="3">
    <source>
        <dbReference type="SAM" id="MobiDB-lite"/>
    </source>
</evidence>
<dbReference type="PROSITE" id="PS51194">
    <property type="entry name" value="HELICASE_CTER"/>
    <property type="match status" value="1"/>
</dbReference>
<evidence type="ECO:0000313" key="8">
    <source>
        <dbReference type="Proteomes" id="UP000697998"/>
    </source>
</evidence>
<evidence type="ECO:0000259" key="6">
    <source>
        <dbReference type="PROSITE" id="PS51194"/>
    </source>
</evidence>
<feature type="domain" description="Helicase C-terminal" evidence="6">
    <location>
        <begin position="535"/>
        <end position="691"/>
    </location>
</feature>
<dbReference type="PROSITE" id="PS51192">
    <property type="entry name" value="HELICASE_ATP_BIND_1"/>
    <property type="match status" value="1"/>
</dbReference>
<keyword evidence="2" id="KW-0862">Zinc</keyword>
<dbReference type="InterPro" id="IPR027417">
    <property type="entry name" value="P-loop_NTPase"/>
</dbReference>
<dbReference type="InterPro" id="IPR000330">
    <property type="entry name" value="SNF2_N"/>
</dbReference>
<dbReference type="PROSITE" id="PS50966">
    <property type="entry name" value="ZF_SWIM"/>
    <property type="match status" value="1"/>
</dbReference>
<dbReference type="PANTHER" id="PTHR10799">
    <property type="entry name" value="SNF2/RAD54 HELICASE FAMILY"/>
    <property type="match status" value="1"/>
</dbReference>
<dbReference type="GO" id="GO:0005524">
    <property type="term" value="F:ATP binding"/>
    <property type="evidence" value="ECO:0007669"/>
    <property type="project" value="InterPro"/>
</dbReference>
<keyword evidence="7" id="KW-0347">Helicase</keyword>
<feature type="domain" description="SWIM-type" evidence="4">
    <location>
        <begin position="76"/>
        <end position="114"/>
    </location>
</feature>
<dbReference type="SMART" id="SM00490">
    <property type="entry name" value="HELICc"/>
    <property type="match status" value="1"/>
</dbReference>
<dbReference type="SUPFAM" id="SSF52540">
    <property type="entry name" value="P-loop containing nucleoside triphosphate hydrolases"/>
    <property type="match status" value="2"/>
</dbReference>
<name>A0A935PXH1_9PROT</name>
<feature type="compositionally biased region" description="Low complexity" evidence="3">
    <location>
        <begin position="752"/>
        <end position="770"/>
    </location>
</feature>
<feature type="domain" description="Helicase ATP-binding" evidence="5">
    <location>
        <begin position="246"/>
        <end position="404"/>
    </location>
</feature>
<evidence type="ECO:0000256" key="1">
    <source>
        <dbReference type="ARBA" id="ARBA00022801"/>
    </source>
</evidence>
<dbReference type="EMBL" id="JADJMH010000008">
    <property type="protein sequence ID" value="MBK7675134.1"/>
    <property type="molecule type" value="Genomic_DNA"/>
</dbReference>
<keyword evidence="1" id="KW-0378">Hydrolase</keyword>
<dbReference type="GO" id="GO:0008270">
    <property type="term" value="F:zinc ion binding"/>
    <property type="evidence" value="ECO:0007669"/>
    <property type="project" value="UniProtKB-KW"/>
</dbReference>
<feature type="region of interest" description="Disordered" evidence="3">
    <location>
        <begin position="700"/>
        <end position="770"/>
    </location>
</feature>
<feature type="compositionally biased region" description="Polar residues" evidence="3">
    <location>
        <begin position="802"/>
        <end position="811"/>
    </location>
</feature>
<keyword evidence="2" id="KW-0863">Zinc-finger</keyword>
<dbReference type="Pfam" id="PF00176">
    <property type="entry name" value="SNF2-rel_dom"/>
    <property type="match status" value="1"/>
</dbReference>
<keyword evidence="2" id="KW-0479">Metal-binding</keyword>
<dbReference type="CDD" id="cd18793">
    <property type="entry name" value="SF2_C_SNF"/>
    <property type="match status" value="1"/>
</dbReference>
<dbReference type="CDD" id="cd17919">
    <property type="entry name" value="DEXHc_Snf"/>
    <property type="match status" value="1"/>
</dbReference>
<evidence type="ECO:0000313" key="7">
    <source>
        <dbReference type="EMBL" id="MBK7675134.1"/>
    </source>
</evidence>
<dbReference type="InterPro" id="IPR049730">
    <property type="entry name" value="SNF2/RAD54-like_C"/>
</dbReference>
<dbReference type="Proteomes" id="UP000697998">
    <property type="component" value="Unassembled WGS sequence"/>
</dbReference>
<accession>A0A935PXH1</accession>
<dbReference type="AlphaFoldDB" id="A0A935PXH1"/>
<dbReference type="InterPro" id="IPR014001">
    <property type="entry name" value="Helicase_ATP-bd"/>
</dbReference>
<feature type="compositionally biased region" description="Polar residues" evidence="3">
    <location>
        <begin position="1"/>
        <end position="21"/>
    </location>
</feature>
<dbReference type="Pfam" id="PF00271">
    <property type="entry name" value="Helicase_C"/>
    <property type="match status" value="1"/>
</dbReference>
<dbReference type="InterPro" id="IPR038718">
    <property type="entry name" value="SNF2-like_sf"/>
</dbReference>
<dbReference type="Gene3D" id="3.40.50.300">
    <property type="entry name" value="P-loop containing nucleotide triphosphate hydrolases"/>
    <property type="match status" value="1"/>
</dbReference>
<dbReference type="SMART" id="SM00487">
    <property type="entry name" value="DEXDc"/>
    <property type="match status" value="1"/>
</dbReference>
<evidence type="ECO:0000259" key="4">
    <source>
        <dbReference type="PROSITE" id="PS50966"/>
    </source>
</evidence>
<feature type="region of interest" description="Disordered" evidence="3">
    <location>
        <begin position="1"/>
        <end position="33"/>
    </location>
</feature>
<protein>
    <submittedName>
        <fullName evidence="7">DEAD/DEAH box helicase</fullName>
    </submittedName>
</protein>
<dbReference type="InterPro" id="IPR001650">
    <property type="entry name" value="Helicase_C-like"/>
</dbReference>
<evidence type="ECO:0000259" key="5">
    <source>
        <dbReference type="PROSITE" id="PS51192"/>
    </source>
</evidence>
<dbReference type="Gene3D" id="3.40.50.10810">
    <property type="entry name" value="Tandem AAA-ATPase domain"/>
    <property type="match status" value="1"/>
</dbReference>
<dbReference type="GO" id="GO:0016787">
    <property type="term" value="F:hydrolase activity"/>
    <property type="evidence" value="ECO:0007669"/>
    <property type="project" value="UniProtKB-KW"/>
</dbReference>
<reference evidence="7 8" key="1">
    <citation type="submission" date="2020-10" db="EMBL/GenBank/DDBJ databases">
        <title>Connecting structure to function with the recovery of over 1000 high-quality activated sludge metagenome-assembled genomes encoding full-length rRNA genes using long-read sequencing.</title>
        <authorList>
            <person name="Singleton C.M."/>
            <person name="Petriglieri F."/>
            <person name="Kristensen J.M."/>
            <person name="Kirkegaard R.H."/>
            <person name="Michaelsen T.Y."/>
            <person name="Andersen M.H."/>
            <person name="Karst S.M."/>
            <person name="Dueholm M.S."/>
            <person name="Nielsen P.H."/>
            <person name="Albertsen M."/>
        </authorList>
    </citation>
    <scope>NUCLEOTIDE SEQUENCE [LARGE SCALE GENOMIC DNA]</scope>
    <source>
        <strain evidence="7">EsbW_18-Q3-R4-48_BATAC.285</strain>
    </source>
</reference>
<feature type="region of interest" description="Disordered" evidence="3">
    <location>
        <begin position="792"/>
        <end position="816"/>
    </location>
</feature>
<dbReference type="InterPro" id="IPR007527">
    <property type="entry name" value="Znf_SWIM"/>
</dbReference>
<keyword evidence="7" id="KW-0547">Nucleotide-binding</keyword>
<organism evidence="7 8">
    <name type="scientific">Candidatus Accumulibacter proximus</name>
    <dbReference type="NCBI Taxonomy" id="2954385"/>
    <lineage>
        <taxon>Bacteria</taxon>
        <taxon>Pseudomonadati</taxon>
        <taxon>Pseudomonadota</taxon>
        <taxon>Betaproteobacteria</taxon>
        <taxon>Candidatus Accumulibacter</taxon>
    </lineage>
</organism>
<evidence type="ECO:0000256" key="2">
    <source>
        <dbReference type="PROSITE-ProRule" id="PRU00325"/>
    </source>
</evidence>